<dbReference type="PANTHER" id="PTHR44591">
    <property type="entry name" value="STRESS RESPONSE REGULATOR PROTEIN 1"/>
    <property type="match status" value="1"/>
</dbReference>
<evidence type="ECO:0000313" key="4">
    <source>
        <dbReference type="EMBL" id="SHH76717.1"/>
    </source>
</evidence>
<name>A0A1M5VNA7_9BACT</name>
<dbReference type="Proteomes" id="UP000184212">
    <property type="component" value="Unassembled WGS sequence"/>
</dbReference>
<dbReference type="RefSeq" id="WP_073140508.1">
    <property type="nucleotide sequence ID" value="NZ_FQWQ01000004.1"/>
</dbReference>
<accession>A0A1M5VNA7</accession>
<evidence type="ECO:0000259" key="3">
    <source>
        <dbReference type="PROSITE" id="PS50110"/>
    </source>
</evidence>
<dbReference type="InterPro" id="IPR011006">
    <property type="entry name" value="CheY-like_superfamily"/>
</dbReference>
<gene>
    <name evidence="4" type="ORF">SAMN04488109_5245</name>
</gene>
<dbReference type="STRING" id="947013.SAMN04488109_5245"/>
<dbReference type="SUPFAM" id="SSF52172">
    <property type="entry name" value="CheY-like"/>
    <property type="match status" value="1"/>
</dbReference>
<dbReference type="EMBL" id="FQWQ01000004">
    <property type="protein sequence ID" value="SHH76717.1"/>
    <property type="molecule type" value="Genomic_DNA"/>
</dbReference>
<evidence type="ECO:0000313" key="5">
    <source>
        <dbReference type="Proteomes" id="UP000184212"/>
    </source>
</evidence>
<evidence type="ECO:0000256" key="1">
    <source>
        <dbReference type="ARBA" id="ARBA00022553"/>
    </source>
</evidence>
<dbReference type="OrthoDB" id="9789181at2"/>
<evidence type="ECO:0000256" key="2">
    <source>
        <dbReference type="PROSITE-ProRule" id="PRU00169"/>
    </source>
</evidence>
<dbReference type="GO" id="GO:0000160">
    <property type="term" value="P:phosphorelay signal transduction system"/>
    <property type="evidence" value="ECO:0007669"/>
    <property type="project" value="InterPro"/>
</dbReference>
<sequence length="111" mass="12866">MRNKKVLIIDDEEDLGILMKHFFTPKKYDVYVARTIAEGMKLLEEQKPDYIFLDNNLPDGLGWGKTEFILVNYPQTKLNLISALDVPKTSASSFRILEKPVLWEELTKMFG</sequence>
<organism evidence="4 5">
    <name type="scientific">Chryseolinea serpens</name>
    <dbReference type="NCBI Taxonomy" id="947013"/>
    <lineage>
        <taxon>Bacteria</taxon>
        <taxon>Pseudomonadati</taxon>
        <taxon>Bacteroidota</taxon>
        <taxon>Cytophagia</taxon>
        <taxon>Cytophagales</taxon>
        <taxon>Fulvivirgaceae</taxon>
        <taxon>Chryseolinea</taxon>
    </lineage>
</organism>
<feature type="domain" description="Response regulatory" evidence="3">
    <location>
        <begin position="5"/>
        <end position="111"/>
    </location>
</feature>
<dbReference type="InterPro" id="IPR050595">
    <property type="entry name" value="Bact_response_regulator"/>
</dbReference>
<protein>
    <submittedName>
        <fullName evidence="4">Response regulator receiver domain-containing protein</fullName>
    </submittedName>
</protein>
<dbReference type="PROSITE" id="PS50110">
    <property type="entry name" value="RESPONSE_REGULATORY"/>
    <property type="match status" value="1"/>
</dbReference>
<keyword evidence="1 2" id="KW-0597">Phosphoprotein</keyword>
<reference evidence="4 5" key="1">
    <citation type="submission" date="2016-11" db="EMBL/GenBank/DDBJ databases">
        <authorList>
            <person name="Jaros S."/>
            <person name="Januszkiewicz K."/>
            <person name="Wedrychowicz H."/>
        </authorList>
    </citation>
    <scope>NUCLEOTIDE SEQUENCE [LARGE SCALE GENOMIC DNA]</scope>
    <source>
        <strain evidence="4 5">DSM 24574</strain>
    </source>
</reference>
<dbReference type="PANTHER" id="PTHR44591:SF3">
    <property type="entry name" value="RESPONSE REGULATORY DOMAIN-CONTAINING PROTEIN"/>
    <property type="match status" value="1"/>
</dbReference>
<keyword evidence="5" id="KW-1185">Reference proteome</keyword>
<dbReference type="Gene3D" id="3.40.50.2300">
    <property type="match status" value="1"/>
</dbReference>
<dbReference type="AlphaFoldDB" id="A0A1M5VNA7"/>
<feature type="modified residue" description="4-aspartylphosphate" evidence="2">
    <location>
        <position position="54"/>
    </location>
</feature>
<dbReference type="Pfam" id="PF00072">
    <property type="entry name" value="Response_reg"/>
    <property type="match status" value="1"/>
</dbReference>
<proteinExistence type="predicted"/>
<dbReference type="InterPro" id="IPR001789">
    <property type="entry name" value="Sig_transdc_resp-reg_receiver"/>
</dbReference>
<dbReference type="SMART" id="SM00448">
    <property type="entry name" value="REC"/>
    <property type="match status" value="1"/>
</dbReference>